<dbReference type="KEGG" id="psco:LY89DRAFT_692151"/>
<dbReference type="Pfam" id="PF24809">
    <property type="entry name" value="DUF7708"/>
    <property type="match status" value="1"/>
</dbReference>
<dbReference type="Pfam" id="PF12796">
    <property type="entry name" value="Ank_2"/>
    <property type="match status" value="1"/>
</dbReference>
<feature type="domain" description="NACHT" evidence="4">
    <location>
        <begin position="368"/>
        <end position="519"/>
    </location>
</feature>
<proteinExistence type="predicted"/>
<keyword evidence="1" id="KW-0677">Repeat</keyword>
<feature type="compositionally biased region" description="Basic and acidic residues" evidence="3">
    <location>
        <begin position="1046"/>
        <end position="1057"/>
    </location>
</feature>
<evidence type="ECO:0000313" key="6">
    <source>
        <dbReference type="Proteomes" id="UP000070700"/>
    </source>
</evidence>
<evidence type="ECO:0000313" key="5">
    <source>
        <dbReference type="EMBL" id="KUJ06788.1"/>
    </source>
</evidence>
<dbReference type="PROSITE" id="PS50088">
    <property type="entry name" value="ANK_REPEAT"/>
    <property type="match status" value="1"/>
</dbReference>
<dbReference type="InterPro" id="IPR056125">
    <property type="entry name" value="DUF7708"/>
</dbReference>
<dbReference type="PANTHER" id="PTHR10039">
    <property type="entry name" value="AMELOGENIN"/>
    <property type="match status" value="1"/>
</dbReference>
<evidence type="ECO:0000256" key="2">
    <source>
        <dbReference type="PROSITE-ProRule" id="PRU00023"/>
    </source>
</evidence>
<dbReference type="Gene3D" id="3.40.50.300">
    <property type="entry name" value="P-loop containing nucleotide triphosphate hydrolases"/>
    <property type="match status" value="1"/>
</dbReference>
<reference evidence="5 6" key="1">
    <citation type="submission" date="2015-10" db="EMBL/GenBank/DDBJ databases">
        <title>Full genome of DAOMC 229536 Phialocephala scopiformis, a fungal endophyte of spruce producing the potent anti-insectan compound rugulosin.</title>
        <authorList>
            <consortium name="DOE Joint Genome Institute"/>
            <person name="Walker A.K."/>
            <person name="Frasz S.L."/>
            <person name="Seifert K.A."/>
            <person name="Miller J.D."/>
            <person name="Mondo S.J."/>
            <person name="Labutti K."/>
            <person name="Lipzen A."/>
            <person name="Dockter R."/>
            <person name="Kennedy M."/>
            <person name="Grigoriev I.V."/>
            <person name="Spatafora J.W."/>
        </authorList>
    </citation>
    <scope>NUCLEOTIDE SEQUENCE [LARGE SCALE GENOMIC DNA]</scope>
    <source>
        <strain evidence="5 6">CBS 120377</strain>
    </source>
</reference>
<dbReference type="SUPFAM" id="SSF52540">
    <property type="entry name" value="P-loop containing nucleoside triphosphate hydrolases"/>
    <property type="match status" value="1"/>
</dbReference>
<keyword evidence="6" id="KW-1185">Reference proteome</keyword>
<protein>
    <recommendedName>
        <fullName evidence="4">NACHT domain-containing protein</fullName>
    </recommendedName>
</protein>
<dbReference type="InterPro" id="IPR002110">
    <property type="entry name" value="Ankyrin_rpt"/>
</dbReference>
<evidence type="ECO:0000256" key="1">
    <source>
        <dbReference type="ARBA" id="ARBA00022737"/>
    </source>
</evidence>
<feature type="region of interest" description="Disordered" evidence="3">
    <location>
        <begin position="1"/>
        <end position="62"/>
    </location>
</feature>
<dbReference type="InParanoid" id="A0A132B308"/>
<evidence type="ECO:0000259" key="4">
    <source>
        <dbReference type="PROSITE" id="PS50837"/>
    </source>
</evidence>
<dbReference type="Proteomes" id="UP000070700">
    <property type="component" value="Unassembled WGS sequence"/>
</dbReference>
<name>A0A132B308_MOLSC</name>
<keyword evidence="2" id="KW-0040">ANK repeat</keyword>
<feature type="repeat" description="ANK" evidence="2">
    <location>
        <begin position="876"/>
        <end position="908"/>
    </location>
</feature>
<dbReference type="PROSITE" id="PS50297">
    <property type="entry name" value="ANK_REP_REGION"/>
    <property type="match status" value="1"/>
</dbReference>
<dbReference type="SMART" id="SM00248">
    <property type="entry name" value="ANK"/>
    <property type="match status" value="3"/>
</dbReference>
<feature type="compositionally biased region" description="Low complexity" evidence="3">
    <location>
        <begin position="40"/>
        <end position="50"/>
    </location>
</feature>
<dbReference type="InterPro" id="IPR036770">
    <property type="entry name" value="Ankyrin_rpt-contain_sf"/>
</dbReference>
<dbReference type="EMBL" id="KQ947443">
    <property type="protein sequence ID" value="KUJ06788.1"/>
    <property type="molecule type" value="Genomic_DNA"/>
</dbReference>
<organism evidence="5 6">
    <name type="scientific">Mollisia scopiformis</name>
    <name type="common">Conifer needle endophyte fungus</name>
    <name type="synonym">Phialocephala scopiformis</name>
    <dbReference type="NCBI Taxonomy" id="149040"/>
    <lineage>
        <taxon>Eukaryota</taxon>
        <taxon>Fungi</taxon>
        <taxon>Dikarya</taxon>
        <taxon>Ascomycota</taxon>
        <taxon>Pezizomycotina</taxon>
        <taxon>Leotiomycetes</taxon>
        <taxon>Helotiales</taxon>
        <taxon>Mollisiaceae</taxon>
        <taxon>Mollisia</taxon>
    </lineage>
</organism>
<gene>
    <name evidence="5" type="ORF">LY89DRAFT_692151</name>
</gene>
<accession>A0A132B308</accession>
<dbReference type="InterPro" id="IPR027417">
    <property type="entry name" value="P-loop_NTPase"/>
</dbReference>
<dbReference type="RefSeq" id="XP_018061143.1">
    <property type="nucleotide sequence ID" value="XM_018216475.1"/>
</dbReference>
<dbReference type="PROSITE" id="PS50837">
    <property type="entry name" value="NACHT"/>
    <property type="match status" value="1"/>
</dbReference>
<dbReference type="InterPro" id="IPR007111">
    <property type="entry name" value="NACHT_NTPase"/>
</dbReference>
<feature type="compositionally biased region" description="Polar residues" evidence="3">
    <location>
        <begin position="51"/>
        <end position="62"/>
    </location>
</feature>
<dbReference type="Gene3D" id="1.25.40.20">
    <property type="entry name" value="Ankyrin repeat-containing domain"/>
    <property type="match status" value="1"/>
</dbReference>
<dbReference type="InterPro" id="IPR056884">
    <property type="entry name" value="NPHP3-like_N"/>
</dbReference>
<dbReference type="GeneID" id="28826201"/>
<feature type="compositionally biased region" description="Acidic residues" evidence="3">
    <location>
        <begin position="1058"/>
        <end position="1088"/>
    </location>
</feature>
<evidence type="ECO:0000256" key="3">
    <source>
        <dbReference type="SAM" id="MobiDB-lite"/>
    </source>
</evidence>
<sequence>MSESPLPFRKRGRQEEDQVLDLPSNAHRQKIPRLSNPTASSSSSSNSVSSAQITAPPNPQSQVDHTNLWLRALGNLSTKDQELIWGLQPSLDTRPFSKNGVEELLDLTRQVLQKSDERSWKFTFRGKVIIARDVLAKIVVWLNRFKDVGDVAVNFDPVHASLPWAGIRFMFQAAIGEHEQMGDLVIAIERLTSLIHRGAIYERLYRPATILGDVIGHLHSAMVDLYSMILRIMILCRRIFAKNAAKRAVHALFHPGEITGLLDKCEELETRVEYEAHNCERTRSQRADAEVERLLSRLQEPVLPTDERVLSLLETATERERLEVLDWTSKVLYGANHRRVRDKRTTNTCEWLLAHQLYHEWQETSASTILWLCGNAGTGKTFLTSKVIDEIRTALENQPNQEAFAFFYCNRNEADRREPLSVLRAFVRQMSTTATDKGSIQKNLEQFYLENRIKASEPTMNDCKKLLLEFINIYPRTTLVLDACDECERHKRLELMDIFDQLLSEASKPVKIFVSSRPDDDIKKKLKDRSNIQINARDNHHDITKFVNSEIGKHPNWHVMSPEIQAQIVDTLQERSQGMFQWAFLQIKQLLDLDLEEDILERLGKLPDDLKQAYDEIYRSMSKAEKRIADRAFRWVMCACHPLSTKLLLAAISQDENSDLLKHLGGLTENLVLKYCHNLLVIDPARGVWVPSHLSVIEYLEKHLWNLSQASCLVSNVCLLVLQNTTLNNREKCWGVVEMDDQTWSPKEINDPDDPLSGQNLGYLSYYARHHWPLHIQSCNDTDTSSNSTRLSSRLKAFLGLPTNSSAAYRCWHRMVEMDVYNYAAPDTTVFYSSNNCEDLNPASMASFAYCAFGLSDILPDWFDFDWVNDEIRTLQGTSFLGIAASSGSISTCETLLEHGAEVDTQTRSYFGSALAAAAYWGKEEVVEFLIREGGADINMQLQHGMYGSALAAAAYWGKKEVVEILIREGGANINMQLQHGIYGSALAAAVSGPYIGTSEVRYLVKEAGAEVNMQLEHGNYSDALEAAERNGNSKATKWLLKYREKRGEEAKRISEDNERDGEESDGEEEEDEWEAYYQGEEIEERQT</sequence>
<dbReference type="PANTHER" id="PTHR10039:SF16">
    <property type="entry name" value="GPI INOSITOL-DEACYLASE"/>
    <property type="match status" value="1"/>
</dbReference>
<dbReference type="SUPFAM" id="SSF48403">
    <property type="entry name" value="Ankyrin repeat"/>
    <property type="match status" value="1"/>
</dbReference>
<dbReference type="OrthoDB" id="7464126at2759"/>
<dbReference type="AlphaFoldDB" id="A0A132B308"/>
<feature type="region of interest" description="Disordered" evidence="3">
    <location>
        <begin position="1046"/>
        <end position="1088"/>
    </location>
</feature>
<dbReference type="Pfam" id="PF24883">
    <property type="entry name" value="NPHP3_N"/>
    <property type="match status" value="1"/>
</dbReference>